<dbReference type="EMBL" id="JACMSC010000002">
    <property type="protein sequence ID" value="KAG6533229.1"/>
    <property type="molecule type" value="Genomic_DNA"/>
</dbReference>
<dbReference type="InterPro" id="IPR011989">
    <property type="entry name" value="ARM-like"/>
</dbReference>
<keyword evidence="1" id="KW-0732">Signal</keyword>
<dbReference type="InterPro" id="IPR046523">
    <property type="entry name" value="UTP20_dom"/>
</dbReference>
<keyword evidence="6" id="KW-1185">Reference proteome</keyword>
<dbReference type="Pfam" id="PF23099">
    <property type="entry name" value="UTP20_C"/>
    <property type="match status" value="1"/>
</dbReference>
<feature type="chain" id="PRO_5035272978" evidence="1">
    <location>
        <begin position="18"/>
        <end position="2911"/>
    </location>
</feature>
<accession>A0A8J5I0C5</accession>
<dbReference type="InterPro" id="IPR057525">
    <property type="entry name" value="UTP20_C"/>
</dbReference>
<evidence type="ECO:0000256" key="1">
    <source>
        <dbReference type="SAM" id="SignalP"/>
    </source>
</evidence>
<dbReference type="InterPro" id="IPR052575">
    <property type="entry name" value="SSU_processome_comp_20"/>
</dbReference>
<proteinExistence type="predicted"/>
<evidence type="ECO:0000259" key="2">
    <source>
        <dbReference type="Pfam" id="PF07539"/>
    </source>
</evidence>
<evidence type="ECO:0000259" key="4">
    <source>
        <dbReference type="Pfam" id="PF23099"/>
    </source>
</evidence>
<dbReference type="Pfam" id="PF07539">
    <property type="entry name" value="UTP20_N"/>
    <property type="match status" value="1"/>
</dbReference>
<dbReference type="GO" id="GO:0032040">
    <property type="term" value="C:small-subunit processome"/>
    <property type="evidence" value="ECO:0007669"/>
    <property type="project" value="TreeGrafter"/>
</dbReference>
<evidence type="ECO:0000313" key="6">
    <source>
        <dbReference type="Proteomes" id="UP000734854"/>
    </source>
</evidence>
<dbReference type="Gene3D" id="1.25.10.10">
    <property type="entry name" value="Leucine-rich Repeat Variant"/>
    <property type="match status" value="2"/>
</dbReference>
<organism evidence="5 6">
    <name type="scientific">Zingiber officinale</name>
    <name type="common">Ginger</name>
    <name type="synonym">Amomum zingiber</name>
    <dbReference type="NCBI Taxonomy" id="94328"/>
    <lineage>
        <taxon>Eukaryota</taxon>
        <taxon>Viridiplantae</taxon>
        <taxon>Streptophyta</taxon>
        <taxon>Embryophyta</taxon>
        <taxon>Tracheophyta</taxon>
        <taxon>Spermatophyta</taxon>
        <taxon>Magnoliopsida</taxon>
        <taxon>Liliopsida</taxon>
        <taxon>Zingiberales</taxon>
        <taxon>Zingiberaceae</taxon>
        <taxon>Zingiber</taxon>
    </lineage>
</organism>
<dbReference type="InterPro" id="IPR016024">
    <property type="entry name" value="ARM-type_fold"/>
</dbReference>
<feature type="signal peptide" evidence="1">
    <location>
        <begin position="1"/>
        <end position="17"/>
    </location>
</feature>
<comment type="caution">
    <text evidence="5">The sequence shown here is derived from an EMBL/GenBank/DDBJ whole genome shotgun (WGS) entry which is preliminary data.</text>
</comment>
<gene>
    <name evidence="5" type="ORF">ZIOFF_007095</name>
</gene>
<sequence length="2911" mass="332050">MLALHLLLLGNFDLATFRHHETFMHGFFWLKLQKRMSRKELWTFFNTGERTIAIFVEETRIEWSKHMLDCSWKKGSQSWENLVRKKNFDRSFKAKGGVRKKSALIWRTSWTRFASHLSCPFSVERNFYFVSDDDLSVTGRQVSQYVRRPEALYGKLLKFKSFSQRVEEIQINVFHSLDSVKAQPSDGSSFLRESLIYWKELNTAEDFISFYENMMPFVQTLSQVILHKETIMTELLDKVKIEAILSLEPILRHTFVFGFDMLIAALSRDLLDEFLFLLLFVLIHVTGHLYKSTFYSFLPRLVDSLVILLKNGGDRDPEVIEQIFTSWSYIMMYLQKYLVRDLVYVLKITADLRYFPKHYVQEFMAESVSFLLRNSCKGQLQKGVRKAIREAAKTKSSEDAESKSSSSINGVSALLWYAMRGVSLLLHSRAETVWQILIDTSTFTMVEKYTKGMFFLIYLIIVFISCSKALLEVTSGILRHLCTAIDPKELEVIYNCLFEETSKCITNRYLDQLNHLLSLLVFLIDGNKIIDGPKLLNLVDSFVQSFVVPSIGVKVESVTHKVLKKVLKLMLHLLDIPSISVDISSILPLYVPAFKLNSSSLCPFLDELILKEPQIVQVFRSHILSAMDDLIEDSPEETLSLMLTFFAKQSKYENCYIVEVSEDKVHMLCNFLREKIVYWIKLFGTAESNNQLYKQIPESEVAILWGVICCFPYFPILHEKFGLFKELINSIDQFLEAETDKIENMLKSTWQGILGGVLSSYHKLLLVNKLATSEVKTFLNLAKKHKSSLQVLSSVAEYLDSISGTEFEEDSSLKAFQKVDEQDAVDAVISLAVNLSHPNKAICLSTLRILFHYRPRVDALPSNDIRPCKKLKTDQSGANNEISQHTDVIKLLLSVEATPLSIFTSRNAIVLLQNLQISLSSGRIGDSYIPLLFNGIIGILHNRFSQIWEAALECLATLISQYKELVWIYFVHYLDLSQSKIISENPQLEAVTQELNDDNSDDDIVVIAPASADFSLVKRFKLYLAPAFDCTPSVTIITLLLHSLQKISDIAESRSRQLIPLFLKFLGYGANDNFSFESYAGHACQRKDWKVILKEWLNLLVRMCNAKSLYQSAVLKEVLMKRLLDDVDADIQLKVLDCLLNWKDDFLISYEKHLKNLIISKNLREGLATWSVSKESQCIQEEHRCHLIPILIRLLTPKVWTLKTLGSRKHTGLALRKAILCFLAQLEVDELLLFFMLLLKPLLPRPRANEVLDVQTAEASTNITHGSSSSILNKYSTSILVADLSWKQKYGFLHVIDEILRIFDEAHIKPYLNALLKIVGWILESCMPNLSSGDSLSNSKMTSKQLKDLRSLCLKIISFVLNKYVNHDFESDFWDIFFRSTKPLLDSFKHEGSSGERLNLLLSCFISMSKSTKLLSLLEREANLVPTIFSALSLSTASDAIIYPVLEFIENLLNLDNSEDHLENKSVKNLLVPHIDVLIQSLHGHLLSRNEAYRSDTLLKVLDADLANEYLDKKSINWPGNAESRVLKLLARYIVDPVVAGQFVDILLPCFKKKNLNIDDALSGLLVLKGTLSVVGSESYEKILKAILPLLVSSGLDVRLCICDILHGLKDIDSSIASVAKLLCDLNAVSSSLLGELDYDRRISAYEKIKPGLFSELKVEHVMLILSHCVYDMSHVELIFRQSASNALLSFIHFAASVLENSEDNSSKMLLNNETQEVPEDHILKKEDSQSKWTKKSIKQIVNTTFLSNVGGALNKDISVLREWFAVLRGMVYYLNGLPSLNPLKSLYSEDDEVDFFNNIVHLQIHRRKRAVLRFRNILGSGNLTEDLIAKIFLPLFFKMLLDQDGKGLDLANVCLDTIASIAGHMQSWDSYRSLLMKSFKEIAQKPDKQKVLLRLICAILDNFPFSNKEIPKALNDQSEISAPEAKANLSNVEALKYLQNVFFPQIQKLLTSDTLNVNVNFNLAAIKVLKLLPVEIKDSHLSTIIHRVCCFLKNRLESIRDEARSALVACLKELGLKYLQYVVKVLQAILKRGYELHVLGYTVNFILSKTLVNIDAGELDYCLEDLLTVAEADILGDVAEEKEVEKIASKMKETKKKKSYETLELIAQRITFRTHAIKLLSPISAHLQKHVTPRVKVRLQTMLQHIALGIERNSSVETSELFHFVYELIKGSFSPEGSQGYWISNEGIQKTSVGKMSQKMRISNSSKHDSHNTHLIVVFALGLLLNHVKKLMKMELLKNDEQLLSMLDPFVSLLSNCLCSKYEDVLAAAFRCLALLVTKPLPSIETHADNITSLLLEIVQKSGNVGSSLVQSCLKVLTVLLRRTSISLTNRQLQLLIHFPVFMDIQTKPSPIALSLLKSIIHQKLVVHEIYDIVVQVAELMVASHSEPIRKKSNEVLLQFLLNYPLSDKRLQQHMDFLLANLRQGFRLHFLYEHLSGREVVLQTLYDILKKFPASVVDSQAQSFFLHLVVALANEQDIKLRGMICGAMKVLLDRISQHVMHSIVSYTISWYTGEKSHLWSASAEVLSLLVQVMKKDFWFKIGNILQVMRDRLKSSAHAAGSSKDDILKDAAVPLWKEAYYSLILLDNMLQHFPDLYFEENVQEIWMIICKLMLHPHTWVRCISSSLVHSYFTTVKETSKRDDQKLKSRSYFLLCPSRLFAIAALCLNQLKTHLIDEKTSNLIRENLVFSTCALHSRLANTPVPHKYWSTLDSHEQSIFLEAFEILGSRGTKDAFLLSTTARSDSLEKINHIYEDKQDLRSLLVIPLLKSMGKISMQMRDTQMQVIFDSFTMMFKQIDSEGLQAYATYILIPLYKVCEGFSGKVISDKTKQLAGVVCDALRDKIGVENFVHIYNVLRQKFKEKREKKRNMQKQLAVINPMRFAKRKLQLAAKHTVHKRRRIMSMRMQQGRS</sequence>
<evidence type="ECO:0000313" key="5">
    <source>
        <dbReference type="EMBL" id="KAG6533229.1"/>
    </source>
</evidence>
<feature type="domain" description="U3 small nucleolar RNA-associated protein 20" evidence="3">
    <location>
        <begin position="1955"/>
        <end position="2170"/>
    </location>
</feature>
<dbReference type="GO" id="GO:0030686">
    <property type="term" value="C:90S preribosome"/>
    <property type="evidence" value="ECO:0007669"/>
    <property type="project" value="TreeGrafter"/>
</dbReference>
<dbReference type="Pfam" id="PF20416">
    <property type="entry name" value="UTP20"/>
    <property type="match status" value="1"/>
</dbReference>
<dbReference type="Proteomes" id="UP000734854">
    <property type="component" value="Unassembled WGS sequence"/>
</dbReference>
<dbReference type="PANTHER" id="PTHR17695">
    <property type="entry name" value="SMALL SUBUNIT PROCESSOME COMPONENT 20 HOMOLOG"/>
    <property type="match status" value="1"/>
</dbReference>
<reference evidence="5 6" key="1">
    <citation type="submission" date="2020-08" db="EMBL/GenBank/DDBJ databases">
        <title>Plant Genome Project.</title>
        <authorList>
            <person name="Zhang R.-G."/>
        </authorList>
    </citation>
    <scope>NUCLEOTIDE SEQUENCE [LARGE SCALE GENOMIC DNA]</scope>
    <source>
        <tissue evidence="5">Rhizome</tissue>
    </source>
</reference>
<feature type="domain" description="U3 small nucleolar RNA-associated protein 20 N-terminal" evidence="2">
    <location>
        <begin position="1092"/>
        <end position="1706"/>
    </location>
</feature>
<protein>
    <submittedName>
        <fullName evidence="5">Uncharacterized protein</fullName>
    </submittedName>
</protein>
<dbReference type="InterPro" id="IPR011430">
    <property type="entry name" value="UTP20_N"/>
</dbReference>
<evidence type="ECO:0000259" key="3">
    <source>
        <dbReference type="Pfam" id="PF20416"/>
    </source>
</evidence>
<dbReference type="SUPFAM" id="SSF48371">
    <property type="entry name" value="ARM repeat"/>
    <property type="match status" value="3"/>
</dbReference>
<dbReference type="PANTHER" id="PTHR17695:SF11">
    <property type="entry name" value="SMALL SUBUNIT PROCESSOME COMPONENT 20 HOMOLOG"/>
    <property type="match status" value="1"/>
</dbReference>
<feature type="domain" description="U3 small nucleolar RNA-associated protein 20 C-terminal" evidence="4">
    <location>
        <begin position="2786"/>
        <end position="2901"/>
    </location>
</feature>
<name>A0A8J5I0C5_ZINOF</name>